<sequence>MVRLIEGIIKLFVFQQVGFSQSRMASSQSSSLVNDFVMEAPTCWCGLKTPLKMSYIKKNPGRRFFACPKYNTGDVRCDFFVWADIFQLLEENILSREDKAWKTWDDILKREYAVSKREEKMREMTKNLKKEKQKLLCLYWVVTFVIVFAWFG</sequence>
<dbReference type="Gramene" id="Jr01_27400_p1">
    <property type="protein sequence ID" value="cds.Jr01_27400_p1"/>
    <property type="gene ID" value="Jr01_27400"/>
</dbReference>
<organism evidence="1 2">
    <name type="scientific">Juglans regia</name>
    <name type="common">English walnut</name>
    <dbReference type="NCBI Taxonomy" id="51240"/>
    <lineage>
        <taxon>Eukaryota</taxon>
        <taxon>Viridiplantae</taxon>
        <taxon>Streptophyta</taxon>
        <taxon>Embryophyta</taxon>
        <taxon>Tracheophyta</taxon>
        <taxon>Spermatophyta</taxon>
        <taxon>Magnoliopsida</taxon>
        <taxon>eudicotyledons</taxon>
        <taxon>Gunneridae</taxon>
        <taxon>Pentapetalae</taxon>
        <taxon>rosids</taxon>
        <taxon>fabids</taxon>
        <taxon>Fagales</taxon>
        <taxon>Juglandaceae</taxon>
        <taxon>Juglans</taxon>
    </lineage>
</organism>
<dbReference type="InterPro" id="IPR010666">
    <property type="entry name" value="Znf_GRF"/>
</dbReference>
<dbReference type="AlphaFoldDB" id="A0A2I4GRH7"/>
<gene>
    <name evidence="2" type="primary">LOC109010198</name>
</gene>
<evidence type="ECO:0000313" key="1">
    <source>
        <dbReference type="Proteomes" id="UP000235220"/>
    </source>
</evidence>
<dbReference type="OrthoDB" id="2822301at2759"/>
<dbReference type="Pfam" id="PF06839">
    <property type="entry name" value="Zn_ribbon_GRF"/>
    <property type="match status" value="1"/>
</dbReference>
<keyword evidence="1" id="KW-1185">Reference proteome</keyword>
<name>A0A2I4GRH7_JUGRE</name>
<evidence type="ECO:0000313" key="2">
    <source>
        <dbReference type="RefSeq" id="XP_018846501.1"/>
    </source>
</evidence>
<dbReference type="KEGG" id="jre:109010198"/>
<dbReference type="RefSeq" id="XP_018846501.1">
    <property type="nucleotide sequence ID" value="XM_018990956.2"/>
</dbReference>
<dbReference type="GeneID" id="109010198"/>
<proteinExistence type="predicted"/>
<dbReference type="PANTHER" id="PTHR33248">
    <property type="entry name" value="ZINC ION-BINDING PROTEIN"/>
    <property type="match status" value="1"/>
</dbReference>
<accession>A0A2I4GRH7</accession>
<reference evidence="2" key="1">
    <citation type="submission" date="2025-08" db="UniProtKB">
        <authorList>
            <consortium name="RefSeq"/>
        </authorList>
    </citation>
    <scope>IDENTIFICATION</scope>
    <source>
        <tissue evidence="2">Leaves</tissue>
    </source>
</reference>
<protein>
    <submittedName>
        <fullName evidence="2">Uncharacterized protein LOC109010198</fullName>
    </submittedName>
</protein>
<dbReference type="Proteomes" id="UP000235220">
    <property type="component" value="Chromosome 1"/>
</dbReference>
<dbReference type="GO" id="GO:0008270">
    <property type="term" value="F:zinc ion binding"/>
    <property type="evidence" value="ECO:0007669"/>
    <property type="project" value="InterPro"/>
</dbReference>
<dbReference type="PROSITE" id="PS51999">
    <property type="entry name" value="ZF_GRF"/>
    <property type="match status" value="1"/>
</dbReference>